<evidence type="ECO:0000256" key="2">
    <source>
        <dbReference type="SAM" id="SignalP"/>
    </source>
</evidence>
<accession>A0A7S3U0N9</accession>
<organism evidence="3">
    <name type="scientific">Emiliania huxleyi</name>
    <name type="common">Coccolithophore</name>
    <name type="synonym">Pontosphaera huxleyi</name>
    <dbReference type="NCBI Taxonomy" id="2903"/>
    <lineage>
        <taxon>Eukaryota</taxon>
        <taxon>Haptista</taxon>
        <taxon>Haptophyta</taxon>
        <taxon>Prymnesiophyceae</taxon>
        <taxon>Isochrysidales</taxon>
        <taxon>Noelaerhabdaceae</taxon>
        <taxon>Emiliania</taxon>
    </lineage>
</organism>
<feature type="signal peptide" evidence="2">
    <location>
        <begin position="1"/>
        <end position="16"/>
    </location>
</feature>
<name>A0A7S3U0N9_EMIHU</name>
<evidence type="ECO:0000313" key="3">
    <source>
        <dbReference type="EMBL" id="CAE0599223.1"/>
    </source>
</evidence>
<feature type="compositionally biased region" description="Basic and acidic residues" evidence="1">
    <location>
        <begin position="174"/>
        <end position="192"/>
    </location>
</feature>
<keyword evidence="2" id="KW-0732">Signal</keyword>
<dbReference type="EMBL" id="HBIR01060594">
    <property type="protein sequence ID" value="CAE0599223.1"/>
    <property type="molecule type" value="Transcribed_RNA"/>
</dbReference>
<reference evidence="3" key="1">
    <citation type="submission" date="2021-01" db="EMBL/GenBank/DDBJ databases">
        <authorList>
            <person name="Corre E."/>
            <person name="Pelletier E."/>
            <person name="Niang G."/>
            <person name="Scheremetjew M."/>
            <person name="Finn R."/>
            <person name="Kale V."/>
            <person name="Holt S."/>
            <person name="Cochrane G."/>
            <person name="Meng A."/>
            <person name="Brown T."/>
            <person name="Cohen L."/>
        </authorList>
    </citation>
    <scope>NUCLEOTIDE SEQUENCE</scope>
    <source>
        <strain evidence="3">379</strain>
    </source>
</reference>
<sequence>MCKALILSLLPAVTSGASYTSTLIGTSWRVRLDIGLERGSWMPKNIKGWGGSGARVVVSALVDFEAELANEAEELVGPRSQTRVLNARGGGKIVTFDGEQAVDFTSGGWCVQRPLGAQAGSDEGLLRFWLDCPSGCARGDVVVPQGERIFFSTGVWDDAQGVRQLCEKKAMTEERLRGGEAGDSAGKDEDRSSSGFALSLPGAAFRRQVAQQEVLTALRSRRAYYESWAGLEEGWEAIPAKQGSLSLKRQSGIGLLGRAIGTEYHILGTFGAERVLRSRPS</sequence>
<dbReference type="AlphaFoldDB" id="A0A7S3U0N9"/>
<feature type="region of interest" description="Disordered" evidence="1">
    <location>
        <begin position="174"/>
        <end position="194"/>
    </location>
</feature>
<gene>
    <name evidence="3" type="ORF">EHUX00137_LOCUS47105</name>
</gene>
<feature type="chain" id="PRO_5031058138" evidence="2">
    <location>
        <begin position="17"/>
        <end position="281"/>
    </location>
</feature>
<protein>
    <submittedName>
        <fullName evidence="3">Uncharacterized protein</fullName>
    </submittedName>
</protein>
<proteinExistence type="predicted"/>
<evidence type="ECO:0000256" key="1">
    <source>
        <dbReference type="SAM" id="MobiDB-lite"/>
    </source>
</evidence>